<evidence type="ECO:0000313" key="1">
    <source>
        <dbReference type="EMBL" id="KAJ8131510.1"/>
    </source>
</evidence>
<name>A0ACC2JVG6_9PEZI</name>
<proteinExistence type="predicted"/>
<evidence type="ECO:0000313" key="2">
    <source>
        <dbReference type="Proteomes" id="UP001153332"/>
    </source>
</evidence>
<dbReference type="Proteomes" id="UP001153332">
    <property type="component" value="Unassembled WGS sequence"/>
</dbReference>
<sequence length="265" mass="29264">MAKPTGLNLIPWDHTSEAHVARMVAQRRVCGWAASEVEPSWIPRAEKGLKTMFWVFILGANRRITGPRAATPGSQGKVSKRDSASDRHSTISKPRAKGTKRHVLPTHRPRCDEQGSNARPGRLYGWAVTRRRHWISSLYISPMVQRHGLGRAVMSHLESLVAQAPPASTNGAHEASSSSNGLPTAALAGTTIALDTPPKEWHVGAWAKENFWDPLNLPMPKISNQEWYQQQGYSVFAELPDHRPIPLPNGGTTNVPLILLKKVVR</sequence>
<dbReference type="EMBL" id="JAPUUL010000278">
    <property type="protein sequence ID" value="KAJ8131510.1"/>
    <property type="molecule type" value="Genomic_DNA"/>
</dbReference>
<protein>
    <submittedName>
        <fullName evidence="1">Uncharacterized protein</fullName>
    </submittedName>
</protein>
<gene>
    <name evidence="1" type="ORF">O1611_g2112</name>
</gene>
<comment type="caution">
    <text evidence="1">The sequence shown here is derived from an EMBL/GenBank/DDBJ whole genome shotgun (WGS) entry which is preliminary data.</text>
</comment>
<keyword evidence="2" id="KW-1185">Reference proteome</keyword>
<reference evidence="1" key="1">
    <citation type="submission" date="2022-12" db="EMBL/GenBank/DDBJ databases">
        <title>Genome Sequence of Lasiodiplodia mahajangana.</title>
        <authorList>
            <person name="Buettner E."/>
        </authorList>
    </citation>
    <scope>NUCLEOTIDE SEQUENCE</scope>
    <source>
        <strain evidence="1">VT137</strain>
    </source>
</reference>
<accession>A0ACC2JVG6</accession>
<organism evidence="1 2">
    <name type="scientific">Lasiodiplodia mahajangana</name>
    <dbReference type="NCBI Taxonomy" id="1108764"/>
    <lineage>
        <taxon>Eukaryota</taxon>
        <taxon>Fungi</taxon>
        <taxon>Dikarya</taxon>
        <taxon>Ascomycota</taxon>
        <taxon>Pezizomycotina</taxon>
        <taxon>Dothideomycetes</taxon>
        <taxon>Dothideomycetes incertae sedis</taxon>
        <taxon>Botryosphaeriales</taxon>
        <taxon>Botryosphaeriaceae</taxon>
        <taxon>Lasiodiplodia</taxon>
    </lineage>
</organism>